<evidence type="ECO:0000256" key="8">
    <source>
        <dbReference type="RuleBase" id="RU363041"/>
    </source>
</evidence>
<dbReference type="EMBL" id="CP061839">
    <property type="protein sequence ID" value="QOW60947.1"/>
    <property type="molecule type" value="Genomic_DNA"/>
</dbReference>
<dbReference type="Pfam" id="PF01925">
    <property type="entry name" value="TauE"/>
    <property type="match status" value="1"/>
</dbReference>
<proteinExistence type="inferred from homology"/>
<dbReference type="InterPro" id="IPR052017">
    <property type="entry name" value="TSUP"/>
</dbReference>
<dbReference type="InterPro" id="IPR002781">
    <property type="entry name" value="TM_pro_TauE-like"/>
</dbReference>
<dbReference type="GO" id="GO:0005886">
    <property type="term" value="C:plasma membrane"/>
    <property type="evidence" value="ECO:0007669"/>
    <property type="project" value="UniProtKB-SubCell"/>
</dbReference>
<evidence type="ECO:0000256" key="2">
    <source>
        <dbReference type="ARBA" id="ARBA00009142"/>
    </source>
</evidence>
<evidence type="ECO:0000313" key="9">
    <source>
        <dbReference type="EMBL" id="QOW60947.1"/>
    </source>
</evidence>
<comment type="similarity">
    <text evidence="2 8">Belongs to the 4-toluene sulfonate uptake permease (TSUP) (TC 2.A.102) family.</text>
</comment>
<gene>
    <name evidence="9" type="ORF">IFE08_00530</name>
</gene>
<dbReference type="RefSeq" id="WP_194076388.1">
    <property type="nucleotide sequence ID" value="NZ_CP061839.1"/>
</dbReference>
<evidence type="ECO:0000256" key="4">
    <source>
        <dbReference type="ARBA" id="ARBA00022475"/>
    </source>
</evidence>
<dbReference type="PANTHER" id="PTHR30269">
    <property type="entry name" value="TRANSMEMBRANE PROTEIN YFCA"/>
    <property type="match status" value="1"/>
</dbReference>
<evidence type="ECO:0000313" key="10">
    <source>
        <dbReference type="Proteomes" id="UP000593915"/>
    </source>
</evidence>
<keyword evidence="5 8" id="KW-0812">Transmembrane</keyword>
<feature type="transmembrane region" description="Helical" evidence="8">
    <location>
        <begin position="140"/>
        <end position="167"/>
    </location>
</feature>
<feature type="transmembrane region" description="Helical" evidence="8">
    <location>
        <begin position="101"/>
        <end position="119"/>
    </location>
</feature>
<dbReference type="PANTHER" id="PTHR30269:SF0">
    <property type="entry name" value="MEMBRANE TRANSPORTER PROTEIN YFCA-RELATED"/>
    <property type="match status" value="1"/>
</dbReference>
<feature type="transmembrane region" description="Helical" evidence="8">
    <location>
        <begin position="75"/>
        <end position="95"/>
    </location>
</feature>
<accession>A0A7S6WQM0</accession>
<comment type="subcellular location">
    <subcellularLocation>
        <location evidence="1 8">Cell membrane</location>
        <topology evidence="1 8">Multi-pass membrane protein</topology>
    </subcellularLocation>
</comment>
<keyword evidence="6 8" id="KW-1133">Transmembrane helix</keyword>
<keyword evidence="4 8" id="KW-1003">Cell membrane</keyword>
<keyword evidence="7 8" id="KW-0472">Membrane</keyword>
<protein>
    <recommendedName>
        <fullName evidence="8">Probable membrane transporter protein</fullName>
    </recommendedName>
</protein>
<feature type="transmembrane region" description="Helical" evidence="8">
    <location>
        <begin position="233"/>
        <end position="251"/>
    </location>
</feature>
<organism evidence="9 10">
    <name type="scientific">Treponema pedis</name>
    <dbReference type="NCBI Taxonomy" id="409322"/>
    <lineage>
        <taxon>Bacteria</taxon>
        <taxon>Pseudomonadati</taxon>
        <taxon>Spirochaetota</taxon>
        <taxon>Spirochaetia</taxon>
        <taxon>Spirochaetales</taxon>
        <taxon>Treponemataceae</taxon>
        <taxon>Treponema</taxon>
    </lineage>
</organism>
<evidence type="ECO:0000256" key="3">
    <source>
        <dbReference type="ARBA" id="ARBA00022448"/>
    </source>
</evidence>
<keyword evidence="3" id="KW-0813">Transport</keyword>
<evidence type="ECO:0000256" key="1">
    <source>
        <dbReference type="ARBA" id="ARBA00004651"/>
    </source>
</evidence>
<reference evidence="9 10" key="1">
    <citation type="submission" date="2020-09" db="EMBL/GenBank/DDBJ databases">
        <title>Characterization of Treponema spp. from bovine digital dermatitis in Korea.</title>
        <authorList>
            <person name="Espiritu H.M."/>
            <person name="Cho Y.I."/>
            <person name="Mamuad L."/>
        </authorList>
    </citation>
    <scope>NUCLEOTIDE SEQUENCE [LARGE SCALE GENOMIC DNA]</scope>
    <source>
        <strain evidence="9 10">KS1</strain>
    </source>
</reference>
<dbReference type="Proteomes" id="UP000593915">
    <property type="component" value="Chromosome"/>
</dbReference>
<sequence>MQLTIWSALILYFCVFLAGLVDSAAGGGGLISLPAYLFTGLNTHTAIGCNKFSAACGTSFSAMRFFKNGALDWKIAFISAICSFISSFIGIKIAFKINPEVLKTVLIIILPVVAAALLLKKNFGVENRAEEISKAKAFRFAAYTGLAVGFYDGLIGPGTGTIAIIVFSACMKYDLKTASGNAKILNLASNYASLIVAVLNGSVIYRIAIPAAICGIIGNYLGAGLALKKGAAFIRPLMVIVICLLFAKLFYDLFARYFLGG</sequence>
<evidence type="ECO:0000256" key="6">
    <source>
        <dbReference type="ARBA" id="ARBA00022989"/>
    </source>
</evidence>
<dbReference type="AlphaFoldDB" id="A0A7S6WQM0"/>
<evidence type="ECO:0000256" key="7">
    <source>
        <dbReference type="ARBA" id="ARBA00023136"/>
    </source>
</evidence>
<feature type="transmembrane region" description="Helical" evidence="8">
    <location>
        <begin position="203"/>
        <end position="221"/>
    </location>
</feature>
<evidence type="ECO:0000256" key="5">
    <source>
        <dbReference type="ARBA" id="ARBA00022692"/>
    </source>
</evidence>
<name>A0A7S6WQM0_9SPIR</name>